<evidence type="ECO:0000313" key="4">
    <source>
        <dbReference type="Proteomes" id="UP001482620"/>
    </source>
</evidence>
<reference evidence="3 4" key="1">
    <citation type="submission" date="2021-06" db="EMBL/GenBank/DDBJ databases">
        <authorList>
            <person name="Palmer J.M."/>
        </authorList>
    </citation>
    <scope>NUCLEOTIDE SEQUENCE [LARGE SCALE GENOMIC DNA]</scope>
    <source>
        <strain evidence="4">if_2019</strain>
        <tissue evidence="3">Muscle</tissue>
    </source>
</reference>
<accession>A0ABV0VBB8</accession>
<evidence type="ECO:0000313" key="3">
    <source>
        <dbReference type="EMBL" id="MEQ2253988.1"/>
    </source>
</evidence>
<feature type="signal peptide" evidence="2">
    <location>
        <begin position="1"/>
        <end position="17"/>
    </location>
</feature>
<feature type="chain" id="PRO_5045334855" description="Secreted protein" evidence="2">
    <location>
        <begin position="18"/>
        <end position="105"/>
    </location>
</feature>
<protein>
    <recommendedName>
        <fullName evidence="5">Secreted protein</fullName>
    </recommendedName>
</protein>
<feature type="region of interest" description="Disordered" evidence="1">
    <location>
        <begin position="40"/>
        <end position="62"/>
    </location>
</feature>
<name>A0ABV0VBB8_9TELE</name>
<keyword evidence="2" id="KW-0732">Signal</keyword>
<dbReference type="Proteomes" id="UP001482620">
    <property type="component" value="Unassembled WGS sequence"/>
</dbReference>
<dbReference type="EMBL" id="JAHRIQ010101949">
    <property type="protein sequence ID" value="MEQ2253988.1"/>
    <property type="molecule type" value="Genomic_DNA"/>
</dbReference>
<proteinExistence type="predicted"/>
<evidence type="ECO:0008006" key="5">
    <source>
        <dbReference type="Google" id="ProtNLM"/>
    </source>
</evidence>
<gene>
    <name evidence="3" type="ORF">ILYODFUR_038255</name>
</gene>
<organism evidence="3 4">
    <name type="scientific">Ilyodon furcidens</name>
    <name type="common">goldbreast splitfin</name>
    <dbReference type="NCBI Taxonomy" id="33524"/>
    <lineage>
        <taxon>Eukaryota</taxon>
        <taxon>Metazoa</taxon>
        <taxon>Chordata</taxon>
        <taxon>Craniata</taxon>
        <taxon>Vertebrata</taxon>
        <taxon>Euteleostomi</taxon>
        <taxon>Actinopterygii</taxon>
        <taxon>Neopterygii</taxon>
        <taxon>Teleostei</taxon>
        <taxon>Neoteleostei</taxon>
        <taxon>Acanthomorphata</taxon>
        <taxon>Ovalentaria</taxon>
        <taxon>Atherinomorphae</taxon>
        <taxon>Cyprinodontiformes</taxon>
        <taxon>Goodeidae</taxon>
        <taxon>Ilyodon</taxon>
    </lineage>
</organism>
<comment type="caution">
    <text evidence="3">The sequence shown here is derived from an EMBL/GenBank/DDBJ whole genome shotgun (WGS) entry which is preliminary data.</text>
</comment>
<evidence type="ECO:0000256" key="1">
    <source>
        <dbReference type="SAM" id="MobiDB-lite"/>
    </source>
</evidence>
<feature type="compositionally biased region" description="Basic and acidic residues" evidence="1">
    <location>
        <begin position="44"/>
        <end position="53"/>
    </location>
</feature>
<evidence type="ECO:0000256" key="2">
    <source>
        <dbReference type="SAM" id="SignalP"/>
    </source>
</evidence>
<sequence length="105" mass="11636">MGQWLSVFLPLLYRVVGGPGAYLQRSTGERRGTPWIGRQSIAGQHRDTQDRKPCTHSFTPTGKSERSINLIVMFFGLREKAGVPGENPRMSGSAVLDFVLVLCFV</sequence>
<keyword evidence="4" id="KW-1185">Reference proteome</keyword>